<keyword evidence="4" id="KW-1185">Reference proteome</keyword>
<dbReference type="OrthoDB" id="5041285at2759"/>
<sequence>MHPLSLIISAFMTVATTAAPITPGSFSSLPYFILAGDSTTATQSSNGGGWGDGFLNTTLFNGASGVNKGHNGATTISFRQQGFWQGVLSEIQQVQEKKQQYIPYVTIQFGHNDQKIKSLTLDQYQSNLETFAQEVKYAGGIPILVTPLSRRNYEKDNSNDDGREVIKEDLAEQREATIRAAIASQTVYIDLNAASEKYLNAIGPEKAWTYNLIATNDHTHLNDHGSQVFGGLVAELMLENPSLAAPLGVRGYVRVDEELKRALRDGKYFWPSS</sequence>
<accession>A0A168DUN2</accession>
<evidence type="ECO:0000313" key="4">
    <source>
        <dbReference type="Proteomes" id="UP000242877"/>
    </source>
</evidence>
<dbReference type="PANTHER" id="PTHR43695:SF2">
    <property type="entry name" value="PUTATIVE (AFU_ORTHOLOGUE AFUA_2G17250)-RELATED"/>
    <property type="match status" value="1"/>
</dbReference>
<feature type="domain" description="SGNH hydrolase-type esterase" evidence="2">
    <location>
        <begin position="35"/>
        <end position="227"/>
    </location>
</feature>
<organism evidence="3 4">
    <name type="scientific">Ascosphaera apis ARSEF 7405</name>
    <dbReference type="NCBI Taxonomy" id="392613"/>
    <lineage>
        <taxon>Eukaryota</taxon>
        <taxon>Fungi</taxon>
        <taxon>Dikarya</taxon>
        <taxon>Ascomycota</taxon>
        <taxon>Pezizomycotina</taxon>
        <taxon>Eurotiomycetes</taxon>
        <taxon>Eurotiomycetidae</taxon>
        <taxon>Onygenales</taxon>
        <taxon>Ascosphaeraceae</taxon>
        <taxon>Ascosphaera</taxon>
    </lineage>
</organism>
<dbReference type="InterPro" id="IPR037459">
    <property type="entry name" value="RhgT-like"/>
</dbReference>
<protein>
    <submittedName>
        <fullName evidence="3">Esterase</fullName>
    </submittedName>
</protein>
<dbReference type="VEuPathDB" id="FungiDB:AAP_00390"/>
<feature type="chain" id="PRO_5007896363" evidence="1">
    <location>
        <begin position="19"/>
        <end position="273"/>
    </location>
</feature>
<evidence type="ECO:0000313" key="3">
    <source>
        <dbReference type="EMBL" id="KZZ98129.1"/>
    </source>
</evidence>
<dbReference type="SUPFAM" id="SSF52266">
    <property type="entry name" value="SGNH hydrolase"/>
    <property type="match status" value="1"/>
</dbReference>
<name>A0A168DUN2_9EURO</name>
<gene>
    <name evidence="3" type="ORF">AAP_00390</name>
</gene>
<comment type="caution">
    <text evidence="3">The sequence shown here is derived from an EMBL/GenBank/DDBJ whole genome shotgun (WGS) entry which is preliminary data.</text>
</comment>
<dbReference type="InterPro" id="IPR036514">
    <property type="entry name" value="SGNH_hydro_sf"/>
</dbReference>
<dbReference type="Gene3D" id="3.40.50.1110">
    <property type="entry name" value="SGNH hydrolase"/>
    <property type="match status" value="1"/>
</dbReference>
<dbReference type="Proteomes" id="UP000242877">
    <property type="component" value="Unassembled WGS sequence"/>
</dbReference>
<evidence type="ECO:0000259" key="2">
    <source>
        <dbReference type="Pfam" id="PF13472"/>
    </source>
</evidence>
<dbReference type="PANTHER" id="PTHR43695">
    <property type="entry name" value="PUTATIVE (AFU_ORTHOLOGUE AFUA_2G17250)-RELATED"/>
    <property type="match status" value="1"/>
</dbReference>
<dbReference type="Pfam" id="PF13472">
    <property type="entry name" value="Lipase_GDSL_2"/>
    <property type="match status" value="1"/>
</dbReference>
<dbReference type="AlphaFoldDB" id="A0A168DUN2"/>
<dbReference type="GO" id="GO:0016787">
    <property type="term" value="F:hydrolase activity"/>
    <property type="evidence" value="ECO:0007669"/>
    <property type="project" value="InterPro"/>
</dbReference>
<keyword evidence="1" id="KW-0732">Signal</keyword>
<reference evidence="3 4" key="1">
    <citation type="journal article" date="2016" name="Genome Biol. Evol.">
        <title>Divergent and convergent evolution of fungal pathogenicity.</title>
        <authorList>
            <person name="Shang Y."/>
            <person name="Xiao G."/>
            <person name="Zheng P."/>
            <person name="Cen K."/>
            <person name="Zhan S."/>
            <person name="Wang C."/>
        </authorList>
    </citation>
    <scope>NUCLEOTIDE SEQUENCE [LARGE SCALE GENOMIC DNA]</scope>
    <source>
        <strain evidence="3 4">ARSEF 7405</strain>
    </source>
</reference>
<evidence type="ECO:0000256" key="1">
    <source>
        <dbReference type="SAM" id="SignalP"/>
    </source>
</evidence>
<dbReference type="InterPro" id="IPR013830">
    <property type="entry name" value="SGNH_hydro"/>
</dbReference>
<dbReference type="EMBL" id="AZGZ01000001">
    <property type="protein sequence ID" value="KZZ98129.1"/>
    <property type="molecule type" value="Genomic_DNA"/>
</dbReference>
<proteinExistence type="predicted"/>
<dbReference type="CDD" id="cd01821">
    <property type="entry name" value="Rhamnogalacturan_acetylesterase_like"/>
    <property type="match status" value="1"/>
</dbReference>
<feature type="signal peptide" evidence="1">
    <location>
        <begin position="1"/>
        <end position="18"/>
    </location>
</feature>